<reference evidence="1 2" key="1">
    <citation type="submission" date="2019-06" db="EMBL/GenBank/DDBJ databases">
        <title>Sequencing the genomes of 1000 actinobacteria strains.</title>
        <authorList>
            <person name="Klenk H.-P."/>
        </authorList>
    </citation>
    <scope>NUCLEOTIDE SEQUENCE [LARGE SCALE GENOMIC DNA]</scope>
    <source>
        <strain evidence="1 2">DSM 45928</strain>
    </source>
</reference>
<dbReference type="RefSeq" id="WP_142039595.1">
    <property type="nucleotide sequence ID" value="NZ_JBHTGS010000001.1"/>
</dbReference>
<organism evidence="1 2">
    <name type="scientific">Stackebrandtia endophytica</name>
    <dbReference type="NCBI Taxonomy" id="1496996"/>
    <lineage>
        <taxon>Bacteria</taxon>
        <taxon>Bacillati</taxon>
        <taxon>Actinomycetota</taxon>
        <taxon>Actinomycetes</taxon>
        <taxon>Glycomycetales</taxon>
        <taxon>Glycomycetaceae</taxon>
        <taxon>Stackebrandtia</taxon>
    </lineage>
</organism>
<proteinExistence type="predicted"/>
<name>A0A543AX47_9ACTN</name>
<sequence length="361" mass="39308">MSEGPVNRRLLWSVGAVVVVVAAGAGVWLSTGGDDAAPEDVVERYLSSVRSGDTEDALSLTGWRPEGDVAAFLTPESLSAEWTVGGVVEVDNDGTAARVEATLSSLEAAEVTGVFDLFHTGDSWRLDMPYAEVGLGDVGVDYFEVNGRDQALTTHPAYQRYLLFPGLYRFYADDNSSLDISAEPRLLLPGDDVTRVEAQITVTDTGVESAQLAVDAYIDECARATSAYVESCPFSADPHSLDTLVGVDYMNAIRDVEWEVRTYPVIDVEYSGGRFKVTDAEVGEVELSATGTERIWDSGTREFYDGDDIDFTIDCRIEATWLDLTVGPDGVWTVSHRTDFETERDWRPGLVVETCGAATTY</sequence>
<protein>
    <submittedName>
        <fullName evidence="1">Uncharacterized protein</fullName>
    </submittedName>
</protein>
<dbReference type="EMBL" id="VFOW01000001">
    <property type="protein sequence ID" value="TQL77147.1"/>
    <property type="molecule type" value="Genomic_DNA"/>
</dbReference>
<accession>A0A543AX47</accession>
<dbReference type="OrthoDB" id="3818356at2"/>
<evidence type="ECO:0000313" key="2">
    <source>
        <dbReference type="Proteomes" id="UP000317043"/>
    </source>
</evidence>
<evidence type="ECO:0000313" key="1">
    <source>
        <dbReference type="EMBL" id="TQL77147.1"/>
    </source>
</evidence>
<comment type="caution">
    <text evidence="1">The sequence shown here is derived from an EMBL/GenBank/DDBJ whole genome shotgun (WGS) entry which is preliminary data.</text>
</comment>
<dbReference type="InParanoid" id="A0A543AX47"/>
<dbReference type="AlphaFoldDB" id="A0A543AX47"/>
<keyword evidence="2" id="KW-1185">Reference proteome</keyword>
<gene>
    <name evidence="1" type="ORF">FB566_2697</name>
</gene>
<dbReference type="Proteomes" id="UP000317043">
    <property type="component" value="Unassembled WGS sequence"/>
</dbReference>